<proteinExistence type="predicted"/>
<dbReference type="STRING" id="223900.GCA_000821045_02090"/>
<evidence type="ECO:0000313" key="3">
    <source>
        <dbReference type="Proteomes" id="UP000186806"/>
    </source>
</evidence>
<evidence type="ECO:0000313" key="2">
    <source>
        <dbReference type="EMBL" id="OLO13088.1"/>
    </source>
</evidence>
<keyword evidence="1" id="KW-0472">Membrane</keyword>
<dbReference type="Proteomes" id="UP000186806">
    <property type="component" value="Unassembled WGS sequence"/>
</dbReference>
<dbReference type="EMBL" id="MSDQ01000002">
    <property type="protein sequence ID" value="OLO13088.1"/>
    <property type="molecule type" value="Genomic_DNA"/>
</dbReference>
<comment type="caution">
    <text evidence="2">The sequence shown here is derived from an EMBL/GenBank/DDBJ whole genome shotgun (WGS) entry which is preliminary data.</text>
</comment>
<dbReference type="RefSeq" id="WP_075367702.1">
    <property type="nucleotide sequence ID" value="NZ_MSDQ01000002.1"/>
</dbReference>
<accession>A0A1Q8THH5</accession>
<evidence type="ECO:0000256" key="1">
    <source>
        <dbReference type="SAM" id="Phobius"/>
    </source>
</evidence>
<sequence length="59" mass="6512">MFRRVGFGLLGVLVVAAVIVPYTLLRDVQAWYGSMLFWGLIGLAVIGLNLLVTADFKEK</sequence>
<protein>
    <submittedName>
        <fullName evidence="2">Uncharacterized protein</fullName>
    </submittedName>
</protein>
<gene>
    <name evidence="2" type="ORF">BTW10_00460</name>
</gene>
<keyword evidence="1" id="KW-0812">Transmembrane</keyword>
<dbReference type="AlphaFoldDB" id="A0A1Q8THH5"/>
<organism evidence="2 3">
    <name type="scientific">Chromohalobacter japonicus</name>
    <dbReference type="NCBI Taxonomy" id="223900"/>
    <lineage>
        <taxon>Bacteria</taxon>
        <taxon>Pseudomonadati</taxon>
        <taxon>Pseudomonadota</taxon>
        <taxon>Gammaproteobacteria</taxon>
        <taxon>Oceanospirillales</taxon>
        <taxon>Halomonadaceae</taxon>
        <taxon>Chromohalobacter</taxon>
    </lineage>
</organism>
<keyword evidence="1" id="KW-1133">Transmembrane helix</keyword>
<reference evidence="2 3" key="1">
    <citation type="submission" date="2016-12" db="EMBL/GenBank/DDBJ databases">
        <title>Draft genome sequences of strains Salinicola socius SMB35, Salinicola sp. MH3R3-1 and Chromohalobacter sp. SMB17 from the Verkhnekamsk potash mining region of Russia.</title>
        <authorList>
            <person name="Mavrodi D.V."/>
            <person name="Olsson B.E."/>
            <person name="Korsakova E.S."/>
            <person name="Pyankova A."/>
            <person name="Mavrodi O.V."/>
            <person name="Plotnikova E.G."/>
        </authorList>
    </citation>
    <scope>NUCLEOTIDE SEQUENCE [LARGE SCALE GENOMIC DNA]</scope>
    <source>
        <strain evidence="2 3">SMB17</strain>
    </source>
</reference>
<feature type="transmembrane region" description="Helical" evidence="1">
    <location>
        <begin position="7"/>
        <end position="25"/>
    </location>
</feature>
<keyword evidence="3" id="KW-1185">Reference proteome</keyword>
<name>A0A1Q8THH5_9GAMM</name>
<feature type="transmembrane region" description="Helical" evidence="1">
    <location>
        <begin position="31"/>
        <end position="52"/>
    </location>
</feature>